<dbReference type="PANTHER" id="PTHR43507">
    <property type="entry name" value="NADH-UBIQUINONE OXIDOREDUCTASE CHAIN 4"/>
    <property type="match status" value="1"/>
</dbReference>
<gene>
    <name evidence="14" type="primary">nad4</name>
</gene>
<keyword evidence="6 12" id="KW-0812">Transmembrane</keyword>
<keyword evidence="12" id="KW-0249">Electron transport</keyword>
<evidence type="ECO:0000256" key="11">
    <source>
        <dbReference type="ARBA" id="ARBA00023136"/>
    </source>
</evidence>
<evidence type="ECO:0000256" key="4">
    <source>
        <dbReference type="ARBA" id="ARBA00012944"/>
    </source>
</evidence>
<dbReference type="InterPro" id="IPR003918">
    <property type="entry name" value="NADH_UbQ_OxRdtase"/>
</dbReference>
<evidence type="ECO:0000256" key="9">
    <source>
        <dbReference type="ARBA" id="ARBA00023027"/>
    </source>
</evidence>
<dbReference type="GO" id="GO:0003954">
    <property type="term" value="F:NADH dehydrogenase activity"/>
    <property type="evidence" value="ECO:0007669"/>
    <property type="project" value="TreeGrafter"/>
</dbReference>
<comment type="function">
    <text evidence="12">Core subunit of the mitochondrial membrane respiratory chain NADH dehydrogenase (Complex I) which catalyzes electron transfer from NADH through the respiratory chain, using ubiquinone as an electron acceptor. Essential for the catalytic activity and assembly of complex I.</text>
</comment>
<evidence type="ECO:0000256" key="5">
    <source>
        <dbReference type="ARBA" id="ARBA00021006"/>
    </source>
</evidence>
<feature type="transmembrane region" description="Helical" evidence="12">
    <location>
        <begin position="41"/>
        <end position="59"/>
    </location>
</feature>
<feature type="transmembrane region" description="Helical" evidence="12">
    <location>
        <begin position="377"/>
        <end position="397"/>
    </location>
</feature>
<evidence type="ECO:0000256" key="10">
    <source>
        <dbReference type="ARBA" id="ARBA00023075"/>
    </source>
</evidence>
<dbReference type="RefSeq" id="YP_684379.1">
    <property type="nucleotide sequence ID" value="NC_008256.1"/>
</dbReference>
<dbReference type="GeneID" id="4200912"/>
<sequence length="510" mass="56149">MNIISFLILFPLIGSILMMFTQDKGRPTSLLDSLTTPRTLALNISLINFLASIWLWVSFNNSTAKFQFLSTLGTSSLLSTESHVYSQLNINPTFGVDGISVLFILLTTFLIPICILVGWTSINTYVKEYCIAFLVLESLVIAVFTSLDLLLFYVFFESVLIPMYIIIGVWGSADTKISASYKLFLYTLAGSIFMLVGILMIYFQTGTTDYHILLTTEFSESRQVLLWLSFFLAFAVKVPMVPFHIWLPAAHTAAPTAGSVILAGILLKLGTYAFLRFSIPLFPYASIYFTPLVYTLSVLAIIYTSLSTIRQVDLKKVIAYSSVGHMGVVTLGLLSLNAEGIEGSMFLQLGHGIVSPALFICVGILYDRHKTRIIRYYGGLVNSMPIFCTFFLVYTMANIGLPGLSPSFCGEFAVFLGTFLNNTLAAFLGAFSMILSGGYALWAYGRVAYGAPKQISAPHLNGTTCDVNRREFVMLASLGVVNMLLAIYPEAVYQTMHVSIANTIACVNLL</sequence>
<feature type="transmembrane region" description="Helical" evidence="12">
    <location>
        <begin position="183"/>
        <end position="204"/>
    </location>
</feature>
<dbReference type="GO" id="GO:0031966">
    <property type="term" value="C:mitochondrial membrane"/>
    <property type="evidence" value="ECO:0007669"/>
    <property type="project" value="UniProtKB-SubCell"/>
</dbReference>
<dbReference type="InterPro" id="IPR010227">
    <property type="entry name" value="NADH_Q_OxRdtase_chainM/4"/>
</dbReference>
<comment type="similarity">
    <text evidence="3 12">Belongs to the complex I subunit 4 family.</text>
</comment>
<keyword evidence="8 12" id="KW-1133">Transmembrane helix</keyword>
<evidence type="ECO:0000313" key="14">
    <source>
        <dbReference type="EMBL" id="ABC96338.1"/>
    </source>
</evidence>
<keyword evidence="7" id="KW-1278">Translocase</keyword>
<organism evidence="14">
    <name type="scientific">Oltmannsiellopsis viridis</name>
    <name type="common">Marine flagellate</name>
    <name type="synonym">Oltmannsiella viridis</name>
    <dbReference type="NCBI Taxonomy" id="51324"/>
    <lineage>
        <taxon>Eukaryota</taxon>
        <taxon>Viridiplantae</taxon>
        <taxon>Chlorophyta</taxon>
        <taxon>core chlorophytes</taxon>
        <taxon>Ulvophyceae</taxon>
        <taxon>OUU clade</taxon>
        <taxon>Oltmannsiellopsidales</taxon>
        <taxon>Oltmannsiellopsidaceae</taxon>
        <taxon>Oltmannsiellopsis</taxon>
    </lineage>
</organism>
<keyword evidence="11 12" id="KW-0472">Membrane</keyword>
<proteinExistence type="inferred from homology"/>
<feature type="transmembrane region" description="Helical" evidence="12">
    <location>
        <begin position="224"/>
        <end position="247"/>
    </location>
</feature>
<evidence type="ECO:0000256" key="1">
    <source>
        <dbReference type="ARBA" id="ARBA00003257"/>
    </source>
</evidence>
<dbReference type="Pfam" id="PF00361">
    <property type="entry name" value="Proton_antipo_M"/>
    <property type="match status" value="1"/>
</dbReference>
<dbReference type="GO" id="GO:0008137">
    <property type="term" value="F:NADH dehydrogenase (ubiquinone) activity"/>
    <property type="evidence" value="ECO:0007669"/>
    <property type="project" value="UniProtKB-UniRule"/>
</dbReference>
<evidence type="ECO:0000256" key="8">
    <source>
        <dbReference type="ARBA" id="ARBA00022989"/>
    </source>
</evidence>
<evidence type="ECO:0000259" key="13">
    <source>
        <dbReference type="Pfam" id="PF00361"/>
    </source>
</evidence>
<reference evidence="14" key="1">
    <citation type="journal article" date="2006" name="Curr. Genet.">
        <title>The complete mitochondrial DNA sequence of the green alga Oltmannsiellopsis viridis: evolutionary trends of the mitochondrial genome in the Ulvophyceae.</title>
        <authorList>
            <person name="Pombert J.F."/>
            <person name="Beauchamp P."/>
            <person name="Otis C."/>
            <person name="Lemieux C."/>
            <person name="Turmel M."/>
        </authorList>
    </citation>
    <scope>NUCLEOTIDE SEQUENCE</scope>
</reference>
<keyword evidence="12" id="KW-0813">Transport</keyword>
<comment type="subcellular location">
    <subcellularLocation>
        <location evidence="2">Membrane</location>
        <topology evidence="2">Multi-pass membrane protein</topology>
    </subcellularLocation>
    <subcellularLocation>
        <location evidence="12">Mitochondrion membrane</location>
        <topology evidence="12">Multi-pass membrane protein</topology>
    </subcellularLocation>
</comment>
<dbReference type="PRINTS" id="PR01437">
    <property type="entry name" value="NUOXDRDTASE4"/>
</dbReference>
<feature type="transmembrane region" description="Helical" evidence="12">
    <location>
        <begin position="150"/>
        <end position="171"/>
    </location>
</feature>
<keyword evidence="10 12" id="KW-0830">Ubiquinone</keyword>
<evidence type="ECO:0000256" key="7">
    <source>
        <dbReference type="ARBA" id="ARBA00022967"/>
    </source>
</evidence>
<dbReference type="PANTHER" id="PTHR43507:SF1">
    <property type="entry name" value="NADH-UBIQUINONE OXIDOREDUCTASE CHAIN 4"/>
    <property type="match status" value="1"/>
</dbReference>
<accession>Q0QIR6</accession>
<evidence type="ECO:0000256" key="6">
    <source>
        <dbReference type="ARBA" id="ARBA00022692"/>
    </source>
</evidence>
<keyword evidence="12 14" id="KW-0496">Mitochondrion</keyword>
<feature type="transmembrane region" description="Helical" evidence="12">
    <location>
        <begin position="472"/>
        <end position="489"/>
    </location>
</feature>
<feature type="transmembrane region" description="Helical" evidence="12">
    <location>
        <begin position="424"/>
        <end position="444"/>
    </location>
</feature>
<dbReference type="AlphaFoldDB" id="Q0QIR6"/>
<feature type="transmembrane region" description="Helical" evidence="12">
    <location>
        <begin position="6"/>
        <end position="21"/>
    </location>
</feature>
<feature type="transmembrane region" description="Helical" evidence="12">
    <location>
        <begin position="285"/>
        <end position="306"/>
    </location>
</feature>
<dbReference type="EC" id="7.1.1.2" evidence="4 12"/>
<geneLocation type="mitochondrion" evidence="14"/>
<reference evidence="14" key="2">
    <citation type="submission" date="2006-01" db="EMBL/GenBank/DDBJ databases">
        <authorList>
            <person name="Pombert J.-F."/>
            <person name="Beauchamp P."/>
            <person name="Otis C."/>
            <person name="Lemieux C."/>
            <person name="Turmel M."/>
        </authorList>
    </citation>
    <scope>NUCLEOTIDE SEQUENCE</scope>
</reference>
<feature type="transmembrane region" description="Helical" evidence="12">
    <location>
        <begin position="98"/>
        <end position="119"/>
    </location>
</feature>
<protein>
    <recommendedName>
        <fullName evidence="5 12">NADH-ubiquinone oxidoreductase chain 4</fullName>
        <ecNumber evidence="4 12">7.1.1.2</ecNumber>
    </recommendedName>
</protein>
<comment type="catalytic activity">
    <reaction evidence="12">
        <text>a ubiquinone + NADH + 5 H(+)(in) = a ubiquinol + NAD(+) + 4 H(+)(out)</text>
        <dbReference type="Rhea" id="RHEA:29091"/>
        <dbReference type="Rhea" id="RHEA-COMP:9565"/>
        <dbReference type="Rhea" id="RHEA-COMP:9566"/>
        <dbReference type="ChEBI" id="CHEBI:15378"/>
        <dbReference type="ChEBI" id="CHEBI:16389"/>
        <dbReference type="ChEBI" id="CHEBI:17976"/>
        <dbReference type="ChEBI" id="CHEBI:57540"/>
        <dbReference type="ChEBI" id="CHEBI:57945"/>
        <dbReference type="EC" id="7.1.1.2"/>
    </reaction>
</comment>
<name>Q0QIR6_OLTVI</name>
<dbReference type="GO" id="GO:0042773">
    <property type="term" value="P:ATP synthesis coupled electron transport"/>
    <property type="evidence" value="ECO:0007669"/>
    <property type="project" value="InterPro"/>
</dbReference>
<feature type="transmembrane region" description="Helical" evidence="12">
    <location>
        <begin position="259"/>
        <end position="279"/>
    </location>
</feature>
<comment type="function">
    <text evidence="1">Core subunit of the mitochondrial membrane respiratory chain NADH dehydrogenase (Complex I) that is believed to belong to the minimal assembly required for catalysis. Complex I functions in the transfer of electrons from NADH to the respiratory chain. The immediate electron acceptor for the enzyme is believed to be ubiquinone.</text>
</comment>
<feature type="transmembrane region" description="Helical" evidence="12">
    <location>
        <begin position="318"/>
        <end position="338"/>
    </location>
</feature>
<keyword evidence="9 12" id="KW-0520">NAD</keyword>
<dbReference type="NCBIfam" id="TIGR01972">
    <property type="entry name" value="NDH_I_M"/>
    <property type="match status" value="1"/>
</dbReference>
<dbReference type="InterPro" id="IPR001750">
    <property type="entry name" value="ND/Mrp_TM"/>
</dbReference>
<evidence type="ECO:0000256" key="3">
    <source>
        <dbReference type="ARBA" id="ARBA00009025"/>
    </source>
</evidence>
<feature type="domain" description="NADH:quinone oxidoreductase/Mrp antiporter transmembrane" evidence="13">
    <location>
        <begin position="146"/>
        <end position="428"/>
    </location>
</feature>
<dbReference type="GO" id="GO:0015990">
    <property type="term" value="P:electron transport coupled proton transport"/>
    <property type="evidence" value="ECO:0007669"/>
    <property type="project" value="TreeGrafter"/>
</dbReference>
<evidence type="ECO:0000256" key="12">
    <source>
        <dbReference type="RuleBase" id="RU003297"/>
    </source>
</evidence>
<keyword evidence="12" id="KW-0679">Respiratory chain</keyword>
<evidence type="ECO:0000256" key="2">
    <source>
        <dbReference type="ARBA" id="ARBA00004141"/>
    </source>
</evidence>
<dbReference type="GO" id="GO:0048039">
    <property type="term" value="F:ubiquinone binding"/>
    <property type="evidence" value="ECO:0007669"/>
    <property type="project" value="TreeGrafter"/>
</dbReference>
<feature type="transmembrane region" description="Helical" evidence="12">
    <location>
        <begin position="344"/>
        <end position="365"/>
    </location>
</feature>
<dbReference type="EMBL" id="DQ365900">
    <property type="protein sequence ID" value="ABC96338.1"/>
    <property type="molecule type" value="Genomic_DNA"/>
</dbReference>